<dbReference type="PANTHER" id="PTHR48022:SF2">
    <property type="entry name" value="PLASTIDIC GLUCOSE TRANSPORTER 4"/>
    <property type="match status" value="1"/>
</dbReference>
<feature type="transmembrane region" description="Helical" evidence="6">
    <location>
        <begin position="360"/>
        <end position="383"/>
    </location>
</feature>
<dbReference type="GeneID" id="28969411"/>
<keyword evidence="5 6" id="KW-0472">Membrane</keyword>
<accession>A0A1A6A048</accession>
<dbReference type="SUPFAM" id="SSF103473">
    <property type="entry name" value="MFS general substrate transporter"/>
    <property type="match status" value="1"/>
</dbReference>
<dbReference type="Gene3D" id="1.20.1250.20">
    <property type="entry name" value="MFS general substrate transporter like domains"/>
    <property type="match status" value="1"/>
</dbReference>
<dbReference type="RefSeq" id="XP_018261276.1">
    <property type="nucleotide sequence ID" value="XM_018409004.1"/>
</dbReference>
<dbReference type="InterPro" id="IPR036259">
    <property type="entry name" value="MFS_trans_sf"/>
</dbReference>
<dbReference type="VEuPathDB" id="FungiDB:I303_05712"/>
<dbReference type="PANTHER" id="PTHR48022">
    <property type="entry name" value="PLASTIDIC GLUCOSE TRANSPORTER 4"/>
    <property type="match status" value="1"/>
</dbReference>
<keyword evidence="4 6" id="KW-1133">Transmembrane helix</keyword>
<sequence>MSVGHPAPTTTELSFAPIERQASLSDEHKAEVDHRDFLSQEVEAVRSAWDDLTYKQTARLFWKGSLVCFLAAFSAFTDGYQIAMVGNIIAFDGFVKQFSTANDPTTGAAILAPGVLSAWNAVGSVMQWCGMNFFPIISNRFGRKWCMIGYWLVIAAGCACETGARNWKVWLLAKMFVGLGVGAMQVTMQVYLTEMSPTSKVRGAMLSMYNFWWTTGLFIGTVVITLLHKQDAEDWLRVIYSEWSQVAVMGIIYAFLPESHWWHARQGHHEKGVKSMARINSNVPGYNAELEYAIVRRTVEHERAYALSVKEVPWLSIFKGVNGWRTFLSCYELTAAAFVGQSFLSTYVVYFFEIAGSTDAFANTCITSALGIVCTIFLIFGLDVVGRRRLITYGISLMWFSLLLIGCLSLVKNQNKAINGVLIFLACLWTICFNLANGAGWPLVGEVSSSRLRAQTAGFAASVSVAFGIGLGYGTPYMISTASLNWGLKTCFFFAGISAPLVIGLWFVIPETTGRSAAELDEMFEAKIKPWRFRKYVTEAQRVGTSKATGAQVEAASA</sequence>
<dbReference type="InterPro" id="IPR020846">
    <property type="entry name" value="MFS_dom"/>
</dbReference>
<comment type="similarity">
    <text evidence="2">Belongs to the major facilitator superfamily. Sugar transporter (TC 2.A.1.1) family.</text>
</comment>
<feature type="transmembrane region" description="Helical" evidence="6">
    <location>
        <begin position="204"/>
        <end position="226"/>
    </location>
</feature>
<feature type="transmembrane region" description="Helical" evidence="6">
    <location>
        <begin position="110"/>
        <end position="133"/>
    </location>
</feature>
<organism evidence="8">
    <name type="scientific">Kwoniella dejecticola CBS 10117</name>
    <dbReference type="NCBI Taxonomy" id="1296121"/>
    <lineage>
        <taxon>Eukaryota</taxon>
        <taxon>Fungi</taxon>
        <taxon>Dikarya</taxon>
        <taxon>Basidiomycota</taxon>
        <taxon>Agaricomycotina</taxon>
        <taxon>Tremellomycetes</taxon>
        <taxon>Tremellales</taxon>
        <taxon>Cryptococcaceae</taxon>
        <taxon>Kwoniella</taxon>
    </lineage>
</organism>
<protein>
    <recommendedName>
        <fullName evidence="7">Major facilitator superfamily (MFS) profile domain-containing protein</fullName>
    </recommendedName>
</protein>
<dbReference type="PROSITE" id="PS50850">
    <property type="entry name" value="MFS"/>
    <property type="match status" value="1"/>
</dbReference>
<dbReference type="InterPro" id="IPR005829">
    <property type="entry name" value="Sugar_transporter_CS"/>
</dbReference>
<dbReference type="AlphaFoldDB" id="A0A1A6A048"/>
<evidence type="ECO:0000256" key="4">
    <source>
        <dbReference type="ARBA" id="ARBA00022989"/>
    </source>
</evidence>
<dbReference type="EMBL" id="CP144536">
    <property type="protein sequence ID" value="WWC63091.1"/>
    <property type="molecule type" value="Genomic_DNA"/>
</dbReference>
<feature type="transmembrane region" description="Helical" evidence="6">
    <location>
        <begin position="390"/>
        <end position="411"/>
    </location>
</feature>
<comment type="subcellular location">
    <subcellularLocation>
        <location evidence="1">Membrane</location>
        <topology evidence="1">Multi-pass membrane protein</topology>
    </subcellularLocation>
</comment>
<dbReference type="OrthoDB" id="2544694at2759"/>
<dbReference type="Pfam" id="PF00083">
    <property type="entry name" value="Sugar_tr"/>
    <property type="match status" value="1"/>
</dbReference>
<keyword evidence="3 6" id="KW-0812">Transmembrane</keyword>
<name>A0A1A6A048_9TREE</name>
<evidence type="ECO:0000313" key="9">
    <source>
        <dbReference type="EMBL" id="WWC63091.1"/>
    </source>
</evidence>
<dbReference type="EMBL" id="KI894033">
    <property type="protein sequence ID" value="OBR83434.1"/>
    <property type="molecule type" value="Genomic_DNA"/>
</dbReference>
<dbReference type="GO" id="GO:0016020">
    <property type="term" value="C:membrane"/>
    <property type="evidence" value="ECO:0007669"/>
    <property type="project" value="UniProtKB-SubCell"/>
</dbReference>
<dbReference type="Proteomes" id="UP000078595">
    <property type="component" value="Chromosome 7"/>
</dbReference>
<evidence type="ECO:0000256" key="2">
    <source>
        <dbReference type="ARBA" id="ARBA00010992"/>
    </source>
</evidence>
<feature type="transmembrane region" description="Helical" evidence="6">
    <location>
        <begin position="417"/>
        <end position="436"/>
    </location>
</feature>
<keyword evidence="10" id="KW-1185">Reference proteome</keyword>
<dbReference type="InterPro" id="IPR050360">
    <property type="entry name" value="MFS_Sugar_Transporters"/>
</dbReference>
<evidence type="ECO:0000313" key="10">
    <source>
        <dbReference type="Proteomes" id="UP000078595"/>
    </source>
</evidence>
<evidence type="ECO:0000256" key="1">
    <source>
        <dbReference type="ARBA" id="ARBA00004141"/>
    </source>
</evidence>
<feature type="domain" description="Major facilitator superfamily (MFS) profile" evidence="7">
    <location>
        <begin position="67"/>
        <end position="513"/>
    </location>
</feature>
<feature type="transmembrane region" description="Helical" evidence="6">
    <location>
        <begin position="457"/>
        <end position="474"/>
    </location>
</feature>
<dbReference type="PROSITE" id="PS00216">
    <property type="entry name" value="SUGAR_TRANSPORT_1"/>
    <property type="match status" value="1"/>
</dbReference>
<dbReference type="GO" id="GO:0005351">
    <property type="term" value="F:carbohydrate:proton symporter activity"/>
    <property type="evidence" value="ECO:0007669"/>
    <property type="project" value="TreeGrafter"/>
</dbReference>
<feature type="transmembrane region" description="Helical" evidence="6">
    <location>
        <begin position="170"/>
        <end position="192"/>
    </location>
</feature>
<feature type="transmembrane region" description="Helical" evidence="6">
    <location>
        <begin position="66"/>
        <end position="90"/>
    </location>
</feature>
<evidence type="ECO:0000256" key="6">
    <source>
        <dbReference type="SAM" id="Phobius"/>
    </source>
</evidence>
<gene>
    <name evidence="8" type="ORF">I303_05712</name>
    <name evidence="9" type="ORF">I303_105690</name>
</gene>
<evidence type="ECO:0000256" key="3">
    <source>
        <dbReference type="ARBA" id="ARBA00022692"/>
    </source>
</evidence>
<reference evidence="9" key="3">
    <citation type="submission" date="2024-02" db="EMBL/GenBank/DDBJ databases">
        <title>Comparative genomics of Cryptococcus and Kwoniella reveals pathogenesis evolution and contrasting modes of karyotype evolution via chromosome fusion or intercentromeric recombination.</title>
        <authorList>
            <person name="Coelho M.A."/>
            <person name="David-Palma M."/>
            <person name="Shea T."/>
            <person name="Bowers K."/>
            <person name="McGinley-Smith S."/>
            <person name="Mohammad A.W."/>
            <person name="Gnirke A."/>
            <person name="Yurkov A.M."/>
            <person name="Nowrousian M."/>
            <person name="Sun S."/>
            <person name="Cuomo C.A."/>
            <person name="Heitman J."/>
        </authorList>
    </citation>
    <scope>NUCLEOTIDE SEQUENCE</scope>
    <source>
        <strain evidence="9">CBS 10117</strain>
    </source>
</reference>
<evidence type="ECO:0000256" key="5">
    <source>
        <dbReference type="ARBA" id="ARBA00023136"/>
    </source>
</evidence>
<evidence type="ECO:0000313" key="8">
    <source>
        <dbReference type="EMBL" id="OBR83434.1"/>
    </source>
</evidence>
<evidence type="ECO:0000259" key="7">
    <source>
        <dbReference type="PROSITE" id="PS50850"/>
    </source>
</evidence>
<dbReference type="KEGG" id="kdj:28969411"/>
<feature type="transmembrane region" description="Helical" evidence="6">
    <location>
        <begin position="333"/>
        <end position="354"/>
    </location>
</feature>
<feature type="transmembrane region" description="Helical" evidence="6">
    <location>
        <begin position="486"/>
        <end position="509"/>
    </location>
</feature>
<reference evidence="9" key="2">
    <citation type="submission" date="2013-07" db="EMBL/GenBank/DDBJ databases">
        <authorList>
            <consortium name="The Broad Institute Genome Sequencing Platform"/>
            <person name="Cuomo C."/>
            <person name="Litvintseva A."/>
            <person name="Chen Y."/>
            <person name="Heitman J."/>
            <person name="Sun S."/>
            <person name="Springer D."/>
            <person name="Dromer F."/>
            <person name="Young S.K."/>
            <person name="Zeng Q."/>
            <person name="Gargeya S."/>
            <person name="Fitzgerald M."/>
            <person name="Abouelleil A."/>
            <person name="Alvarado L."/>
            <person name="Berlin A.M."/>
            <person name="Chapman S.B."/>
            <person name="Dewar J."/>
            <person name="Goldberg J."/>
            <person name="Griggs A."/>
            <person name="Gujja S."/>
            <person name="Hansen M."/>
            <person name="Howarth C."/>
            <person name="Imamovic A."/>
            <person name="Larimer J."/>
            <person name="McCowan C."/>
            <person name="Murphy C."/>
            <person name="Pearson M."/>
            <person name="Priest M."/>
            <person name="Roberts A."/>
            <person name="Saif S."/>
            <person name="Shea T."/>
            <person name="Sykes S."/>
            <person name="Wortman J."/>
            <person name="Nusbaum C."/>
            <person name="Birren B."/>
        </authorList>
    </citation>
    <scope>NUCLEOTIDE SEQUENCE</scope>
    <source>
        <strain evidence="9">CBS 10117</strain>
    </source>
</reference>
<proteinExistence type="inferred from homology"/>
<reference evidence="8" key="1">
    <citation type="submission" date="2013-07" db="EMBL/GenBank/DDBJ databases">
        <title>The Genome Sequence of Cryptococcus dejecticola CBS10117.</title>
        <authorList>
            <consortium name="The Broad Institute Genome Sequencing Platform"/>
            <person name="Cuomo C."/>
            <person name="Litvintseva A."/>
            <person name="Chen Y."/>
            <person name="Heitman J."/>
            <person name="Sun S."/>
            <person name="Springer D."/>
            <person name="Dromer F."/>
            <person name="Young S.K."/>
            <person name="Zeng Q."/>
            <person name="Gargeya S."/>
            <person name="Fitzgerald M."/>
            <person name="Abouelleil A."/>
            <person name="Alvarado L."/>
            <person name="Berlin A.M."/>
            <person name="Chapman S.B."/>
            <person name="Dewar J."/>
            <person name="Goldberg J."/>
            <person name="Griggs A."/>
            <person name="Gujja S."/>
            <person name="Hansen M."/>
            <person name="Howarth C."/>
            <person name="Imamovic A."/>
            <person name="Larimer J."/>
            <person name="McCowan C."/>
            <person name="Murphy C."/>
            <person name="Pearson M."/>
            <person name="Priest M."/>
            <person name="Roberts A."/>
            <person name="Saif S."/>
            <person name="Shea T."/>
            <person name="Sykes S."/>
            <person name="Wortman J."/>
            <person name="Nusbaum C."/>
            <person name="Birren B."/>
        </authorList>
    </citation>
    <scope>NUCLEOTIDE SEQUENCE [LARGE SCALE GENOMIC DNA]</scope>
    <source>
        <strain evidence="8">CBS 10117</strain>
    </source>
</reference>
<dbReference type="InterPro" id="IPR005828">
    <property type="entry name" value="MFS_sugar_transport-like"/>
</dbReference>